<dbReference type="InterPro" id="IPR050643">
    <property type="entry name" value="Periplasmic_pilus_chap"/>
</dbReference>
<evidence type="ECO:0000256" key="4">
    <source>
        <dbReference type="ARBA" id="ARBA00022764"/>
    </source>
</evidence>
<dbReference type="EMBL" id="JAFCXS010000006">
    <property type="protein sequence ID" value="MBM0747845.1"/>
    <property type="molecule type" value="Genomic_DNA"/>
</dbReference>
<dbReference type="Pfam" id="PF00345">
    <property type="entry name" value="PapD_N"/>
    <property type="match status" value="1"/>
</dbReference>
<dbReference type="InterPro" id="IPR013783">
    <property type="entry name" value="Ig-like_fold"/>
</dbReference>
<dbReference type="InterPro" id="IPR016147">
    <property type="entry name" value="Pili_assmbl_chaperone_N"/>
</dbReference>
<evidence type="ECO:0000256" key="1">
    <source>
        <dbReference type="ARBA" id="ARBA00004418"/>
    </source>
</evidence>
<evidence type="ECO:0000313" key="9">
    <source>
        <dbReference type="EMBL" id="MBM0747845.1"/>
    </source>
</evidence>
<dbReference type="PANTHER" id="PTHR30251">
    <property type="entry name" value="PILUS ASSEMBLY CHAPERONE"/>
    <property type="match status" value="1"/>
</dbReference>
<evidence type="ECO:0000313" key="10">
    <source>
        <dbReference type="Proteomes" id="UP000809137"/>
    </source>
</evidence>
<name>A0ABS1Z7A6_9GAMM</name>
<reference evidence="9 10" key="1">
    <citation type="submission" date="2021-01" db="EMBL/GenBank/DDBJ databases">
        <title>Complete genome sequence of Pantoea eucrina OB49, a heavy metal tolerant bacterium with PGPR potential isolated from wheat in Algeria.</title>
        <authorList>
            <person name="Lekired A."/>
            <person name="Ouzari I.H."/>
        </authorList>
    </citation>
    <scope>NUCLEOTIDE SEQUENCE [LARGE SCALE GENOMIC DNA]</scope>
    <source>
        <strain evidence="9 10">OB49</strain>
    </source>
</reference>
<evidence type="ECO:0000259" key="7">
    <source>
        <dbReference type="Pfam" id="PF00345"/>
    </source>
</evidence>
<evidence type="ECO:0000259" key="8">
    <source>
        <dbReference type="Pfam" id="PF02753"/>
    </source>
</evidence>
<comment type="similarity">
    <text evidence="2">Belongs to the periplasmic pilus chaperone family.</text>
</comment>
<protein>
    <submittedName>
        <fullName evidence="9">Molecular chaperone</fullName>
    </submittedName>
</protein>
<dbReference type="InterPro" id="IPR008962">
    <property type="entry name" value="PapD-like_sf"/>
</dbReference>
<dbReference type="GeneID" id="84691795"/>
<dbReference type="SUPFAM" id="SSF49584">
    <property type="entry name" value="Periplasmic chaperone C-domain"/>
    <property type="match status" value="1"/>
</dbReference>
<dbReference type="PRINTS" id="PR00969">
    <property type="entry name" value="CHAPERONPILI"/>
</dbReference>
<feature type="domain" description="Pili assembly chaperone C-terminal" evidence="8">
    <location>
        <begin position="160"/>
        <end position="215"/>
    </location>
</feature>
<dbReference type="InterPro" id="IPR016148">
    <property type="entry name" value="Pili_assmbl_chaperone_C"/>
</dbReference>
<keyword evidence="4" id="KW-0574">Periplasm</keyword>
<feature type="domain" description="Pili assembly chaperone N-terminal" evidence="7">
    <location>
        <begin position="20"/>
        <end position="137"/>
    </location>
</feature>
<evidence type="ECO:0000256" key="3">
    <source>
        <dbReference type="ARBA" id="ARBA00022729"/>
    </source>
</evidence>
<dbReference type="SUPFAM" id="SSF49354">
    <property type="entry name" value="PapD-like"/>
    <property type="match status" value="1"/>
</dbReference>
<keyword evidence="3" id="KW-0732">Signal</keyword>
<evidence type="ECO:0000256" key="5">
    <source>
        <dbReference type="ARBA" id="ARBA00023186"/>
    </source>
</evidence>
<dbReference type="Proteomes" id="UP000809137">
    <property type="component" value="Unassembled WGS sequence"/>
</dbReference>
<comment type="caution">
    <text evidence="9">The sequence shown here is derived from an EMBL/GenBank/DDBJ whole genome shotgun (WGS) entry which is preliminary data.</text>
</comment>
<keyword evidence="6" id="KW-0393">Immunoglobulin domain</keyword>
<evidence type="ECO:0000256" key="6">
    <source>
        <dbReference type="ARBA" id="ARBA00023319"/>
    </source>
</evidence>
<dbReference type="Gene3D" id="2.60.40.10">
    <property type="entry name" value="Immunoglobulins"/>
    <property type="match status" value="2"/>
</dbReference>
<accession>A0ABS1Z7A6</accession>
<dbReference type="InterPro" id="IPR001829">
    <property type="entry name" value="Pili_assmbl_chaperone_bac"/>
</dbReference>
<dbReference type="RefSeq" id="WP_039385448.1">
    <property type="nucleotide sequence ID" value="NZ_CP083448.1"/>
</dbReference>
<dbReference type="InterPro" id="IPR036316">
    <property type="entry name" value="Pili_assmbl_chap_C_dom_sf"/>
</dbReference>
<proteinExistence type="inferred from homology"/>
<sequence length="222" mass="24694">MIRFCILLIVLINPLMSLAGVEIGGSRLIYEGNARQAALSISNPDDYPYLIQAWVDKDPTQRHSDNTFIATPPLFRLEPHTQNSVRIVYTGAALPADRESLYWLSIKSVPGTPKEETNRLLITVKSVFKLFYRPAGLPGDAATAFEKITFRRQGDRIYASNPTPFYISFYELKMGNAKLKSLPVLSPLSEQAIDFPPGTAGTLSWRAINDYGGITDVRTAKI</sequence>
<keyword evidence="5" id="KW-0143">Chaperone</keyword>
<organism evidence="9 10">
    <name type="scientific">Pantoea eucrina</name>
    <dbReference type="NCBI Taxonomy" id="472693"/>
    <lineage>
        <taxon>Bacteria</taxon>
        <taxon>Pseudomonadati</taxon>
        <taxon>Pseudomonadota</taxon>
        <taxon>Gammaproteobacteria</taxon>
        <taxon>Enterobacterales</taxon>
        <taxon>Erwiniaceae</taxon>
        <taxon>Pantoea</taxon>
    </lineage>
</organism>
<keyword evidence="10" id="KW-1185">Reference proteome</keyword>
<dbReference type="Pfam" id="PF02753">
    <property type="entry name" value="PapD_C"/>
    <property type="match status" value="1"/>
</dbReference>
<gene>
    <name evidence="9" type="ORF">JJB79_10515</name>
</gene>
<evidence type="ECO:0000256" key="2">
    <source>
        <dbReference type="ARBA" id="ARBA00007399"/>
    </source>
</evidence>
<dbReference type="PANTHER" id="PTHR30251:SF9">
    <property type="entry name" value="CHAPERONE PROTEIN CAF1M"/>
    <property type="match status" value="1"/>
</dbReference>
<comment type="subcellular location">
    <subcellularLocation>
        <location evidence="1">Periplasm</location>
    </subcellularLocation>
</comment>